<feature type="region of interest" description="Disordered" evidence="1">
    <location>
        <begin position="74"/>
        <end position="97"/>
    </location>
</feature>
<feature type="compositionally biased region" description="Low complexity" evidence="1">
    <location>
        <begin position="83"/>
        <end position="95"/>
    </location>
</feature>
<reference evidence="2 3" key="1">
    <citation type="journal article" date="2011" name="Science">
        <title>The ecoresponsive genome of Daphnia pulex.</title>
        <authorList>
            <person name="Colbourne J.K."/>
            <person name="Pfrender M.E."/>
            <person name="Gilbert D."/>
            <person name="Thomas W.K."/>
            <person name="Tucker A."/>
            <person name="Oakley T.H."/>
            <person name="Tokishita S."/>
            <person name="Aerts A."/>
            <person name="Arnold G.J."/>
            <person name="Basu M.K."/>
            <person name="Bauer D.J."/>
            <person name="Caceres C.E."/>
            <person name="Carmel L."/>
            <person name="Casola C."/>
            <person name="Choi J.H."/>
            <person name="Detter J.C."/>
            <person name="Dong Q."/>
            <person name="Dusheyko S."/>
            <person name="Eads B.D."/>
            <person name="Frohlich T."/>
            <person name="Geiler-Samerotte K.A."/>
            <person name="Gerlach D."/>
            <person name="Hatcher P."/>
            <person name="Jogdeo S."/>
            <person name="Krijgsveld J."/>
            <person name="Kriventseva E.V."/>
            <person name="Kultz D."/>
            <person name="Laforsch C."/>
            <person name="Lindquist E."/>
            <person name="Lopez J."/>
            <person name="Manak J.R."/>
            <person name="Muller J."/>
            <person name="Pangilinan J."/>
            <person name="Patwardhan R.P."/>
            <person name="Pitluck S."/>
            <person name="Pritham E.J."/>
            <person name="Rechtsteiner A."/>
            <person name="Rho M."/>
            <person name="Rogozin I.B."/>
            <person name="Sakarya O."/>
            <person name="Salamov A."/>
            <person name="Schaack S."/>
            <person name="Shapiro H."/>
            <person name="Shiga Y."/>
            <person name="Skalitzky C."/>
            <person name="Smith Z."/>
            <person name="Souvorov A."/>
            <person name="Sung W."/>
            <person name="Tang Z."/>
            <person name="Tsuchiya D."/>
            <person name="Tu H."/>
            <person name="Vos H."/>
            <person name="Wang M."/>
            <person name="Wolf Y.I."/>
            <person name="Yamagata H."/>
            <person name="Yamada T."/>
            <person name="Ye Y."/>
            <person name="Shaw J.R."/>
            <person name="Andrews J."/>
            <person name="Crease T.J."/>
            <person name="Tang H."/>
            <person name="Lucas S.M."/>
            <person name="Robertson H.M."/>
            <person name="Bork P."/>
            <person name="Koonin E.V."/>
            <person name="Zdobnov E.M."/>
            <person name="Grigoriev I.V."/>
            <person name="Lynch M."/>
            <person name="Boore J.L."/>
        </authorList>
    </citation>
    <scope>NUCLEOTIDE SEQUENCE [LARGE SCALE GENOMIC DNA]</scope>
</reference>
<protein>
    <submittedName>
        <fullName evidence="2">Uncharacterized protein</fullName>
    </submittedName>
</protein>
<keyword evidence="3" id="KW-1185">Reference proteome</keyword>
<dbReference type="AlphaFoldDB" id="E9GZ42"/>
<name>E9GZ42_DAPPU</name>
<dbReference type="KEGG" id="dpx:DAPPUDRAFT_250683"/>
<dbReference type="InParanoid" id="E9GZ42"/>
<gene>
    <name evidence="2" type="ORF">DAPPUDRAFT_250683</name>
</gene>
<proteinExistence type="predicted"/>
<evidence type="ECO:0000313" key="2">
    <source>
        <dbReference type="EMBL" id="EFX75264.1"/>
    </source>
</evidence>
<organism evidence="2 3">
    <name type="scientific">Daphnia pulex</name>
    <name type="common">Water flea</name>
    <dbReference type="NCBI Taxonomy" id="6669"/>
    <lineage>
        <taxon>Eukaryota</taxon>
        <taxon>Metazoa</taxon>
        <taxon>Ecdysozoa</taxon>
        <taxon>Arthropoda</taxon>
        <taxon>Crustacea</taxon>
        <taxon>Branchiopoda</taxon>
        <taxon>Diplostraca</taxon>
        <taxon>Cladocera</taxon>
        <taxon>Anomopoda</taxon>
        <taxon>Daphniidae</taxon>
        <taxon>Daphnia</taxon>
    </lineage>
</organism>
<dbReference type="HOGENOM" id="CLU_1604408_0_0_1"/>
<accession>E9GZ42</accession>
<sequence length="166" mass="17766">MQMAKMGKVALLGQSSLEERLELAEHQVKLEQEAFLVFLEWPEPVEFLEVLEHRARQGMQAFLMNLERTAGVPGAAGAGGAPGSSSPGAPSAPAGLEKGMESITDTDVCTLICFAIVLTCRTIAYPMEDGMVTQVAPEEVNATVADVSEDEISWYKSIAVILKPAT</sequence>
<dbReference type="Proteomes" id="UP000000305">
    <property type="component" value="Unassembled WGS sequence"/>
</dbReference>
<evidence type="ECO:0000313" key="3">
    <source>
        <dbReference type="Proteomes" id="UP000000305"/>
    </source>
</evidence>
<evidence type="ECO:0000256" key="1">
    <source>
        <dbReference type="SAM" id="MobiDB-lite"/>
    </source>
</evidence>
<dbReference type="EMBL" id="GL732576">
    <property type="protein sequence ID" value="EFX75264.1"/>
    <property type="molecule type" value="Genomic_DNA"/>
</dbReference>